<name>A0A0E9U8L6_ANGAN</name>
<dbReference type="EMBL" id="GBXM01046495">
    <property type="protein sequence ID" value="JAH62082.1"/>
    <property type="molecule type" value="Transcribed_RNA"/>
</dbReference>
<evidence type="ECO:0000313" key="1">
    <source>
        <dbReference type="EMBL" id="JAH62082.1"/>
    </source>
</evidence>
<dbReference type="AlphaFoldDB" id="A0A0E9U8L6"/>
<sequence length="37" mass="4340">MPQEKIFNILREERVMRMSIFLTKMSSKVFTLSCSAS</sequence>
<protein>
    <submittedName>
        <fullName evidence="1">Uncharacterized protein</fullName>
    </submittedName>
</protein>
<proteinExistence type="predicted"/>
<reference evidence="1" key="2">
    <citation type="journal article" date="2015" name="Fish Shellfish Immunol.">
        <title>Early steps in the European eel (Anguilla anguilla)-Vibrio vulnificus interaction in the gills: Role of the RtxA13 toxin.</title>
        <authorList>
            <person name="Callol A."/>
            <person name="Pajuelo D."/>
            <person name="Ebbesson L."/>
            <person name="Teles M."/>
            <person name="MacKenzie S."/>
            <person name="Amaro C."/>
        </authorList>
    </citation>
    <scope>NUCLEOTIDE SEQUENCE</scope>
</reference>
<reference evidence="1" key="1">
    <citation type="submission" date="2014-11" db="EMBL/GenBank/DDBJ databases">
        <authorList>
            <person name="Amaro Gonzalez C."/>
        </authorList>
    </citation>
    <scope>NUCLEOTIDE SEQUENCE</scope>
</reference>
<accession>A0A0E9U8L6</accession>
<organism evidence="1">
    <name type="scientific">Anguilla anguilla</name>
    <name type="common">European freshwater eel</name>
    <name type="synonym">Muraena anguilla</name>
    <dbReference type="NCBI Taxonomy" id="7936"/>
    <lineage>
        <taxon>Eukaryota</taxon>
        <taxon>Metazoa</taxon>
        <taxon>Chordata</taxon>
        <taxon>Craniata</taxon>
        <taxon>Vertebrata</taxon>
        <taxon>Euteleostomi</taxon>
        <taxon>Actinopterygii</taxon>
        <taxon>Neopterygii</taxon>
        <taxon>Teleostei</taxon>
        <taxon>Anguilliformes</taxon>
        <taxon>Anguillidae</taxon>
        <taxon>Anguilla</taxon>
    </lineage>
</organism>